<sequence>MDATIKFYTNHGCPFAHRVHIALAELGIPFEEVVVDLSKPKTAEFLALNPAGLVPTLLYQGEHVITESAIIAQVRMAAHTQITSQQVDTVTNLLETKVPRRRPARRQRQEPTPPPGRLARVRARPRPRRLLRRRLDLIWLAYRMNEGIRTRLEPLLAGAAPFFGGSPTLTMAEVMVAPFALRIFALPRAGVMPSSVIDGLEDKAPNFYRWAHAVMEHPSVRTVFEKGDAVEATRARVVPMRGW</sequence>
<accession>A0A0C4ECI2</accession>
<dbReference type="InterPro" id="IPR040079">
    <property type="entry name" value="Glutathione_S-Trfase"/>
</dbReference>
<evidence type="ECO:0000313" key="6">
    <source>
        <dbReference type="Proteomes" id="UP000011715"/>
    </source>
</evidence>
<comment type="similarity">
    <text evidence="1">Belongs to the GST superfamily.</text>
</comment>
<feature type="region of interest" description="Disordered" evidence="2">
    <location>
        <begin position="96"/>
        <end position="120"/>
    </location>
</feature>
<keyword evidence="6" id="KW-1185">Reference proteome</keyword>
<dbReference type="PANTHER" id="PTHR43968:SF8">
    <property type="entry name" value="S-TRANSFERASE, PUTATIVE (AFU_ORTHOLOGUE AFUA_2G00590)-RELATED"/>
    <property type="match status" value="1"/>
</dbReference>
<dbReference type="STRING" id="644358.A0A0C4ECI2"/>
<dbReference type="SFLD" id="SFLDG00358">
    <property type="entry name" value="Main_(cytGST)"/>
    <property type="match status" value="1"/>
</dbReference>
<proteinExistence type="inferred from homology"/>
<reference evidence="5" key="4">
    <citation type="journal article" date="2015" name="G3 (Bethesda)">
        <title>Genome sequences of three phytopathogenic species of the Magnaporthaceae family of fungi.</title>
        <authorList>
            <person name="Okagaki L.H."/>
            <person name="Nunes C.C."/>
            <person name="Sailsbery J."/>
            <person name="Clay B."/>
            <person name="Brown D."/>
            <person name="John T."/>
            <person name="Oh Y."/>
            <person name="Young N."/>
            <person name="Fitzgerald M."/>
            <person name="Haas B.J."/>
            <person name="Zeng Q."/>
            <person name="Young S."/>
            <person name="Adiconis X."/>
            <person name="Fan L."/>
            <person name="Levin J.Z."/>
            <person name="Mitchell T.K."/>
            <person name="Okubara P.A."/>
            <person name="Farman M.L."/>
            <person name="Kohn L.M."/>
            <person name="Birren B."/>
            <person name="Ma L.-J."/>
            <person name="Dean R.A."/>
        </authorList>
    </citation>
    <scope>NUCLEOTIDE SEQUENCE</scope>
    <source>
        <strain evidence="5">ATCC 64411 / 73-15</strain>
    </source>
</reference>
<organism evidence="5 6">
    <name type="scientific">Magnaporthiopsis poae (strain ATCC 64411 / 73-15)</name>
    <name type="common">Kentucky bluegrass fungus</name>
    <name type="synonym">Magnaporthe poae</name>
    <dbReference type="NCBI Taxonomy" id="644358"/>
    <lineage>
        <taxon>Eukaryota</taxon>
        <taxon>Fungi</taxon>
        <taxon>Dikarya</taxon>
        <taxon>Ascomycota</taxon>
        <taxon>Pezizomycotina</taxon>
        <taxon>Sordariomycetes</taxon>
        <taxon>Sordariomycetidae</taxon>
        <taxon>Magnaporthales</taxon>
        <taxon>Magnaporthaceae</taxon>
        <taxon>Magnaporthiopsis</taxon>
    </lineage>
</organism>
<dbReference type="SUPFAM" id="SSF47616">
    <property type="entry name" value="GST C-terminal domain-like"/>
    <property type="match status" value="1"/>
</dbReference>
<dbReference type="eggNOG" id="KOG0406">
    <property type="taxonomic scope" value="Eukaryota"/>
</dbReference>
<evidence type="ECO:0000313" key="4">
    <source>
        <dbReference type="EMBL" id="KLU90556.1"/>
    </source>
</evidence>
<evidence type="ECO:0000259" key="3">
    <source>
        <dbReference type="PROSITE" id="PS50404"/>
    </source>
</evidence>
<reference evidence="5" key="5">
    <citation type="submission" date="2015-06" db="UniProtKB">
        <authorList>
            <consortium name="EnsemblFungi"/>
        </authorList>
    </citation>
    <scope>IDENTIFICATION</scope>
    <source>
        <strain evidence="5">ATCC 64411</strain>
    </source>
</reference>
<evidence type="ECO:0000256" key="2">
    <source>
        <dbReference type="SAM" id="MobiDB-lite"/>
    </source>
</evidence>
<dbReference type="SUPFAM" id="SSF52833">
    <property type="entry name" value="Thioredoxin-like"/>
    <property type="match status" value="1"/>
</dbReference>
<dbReference type="InterPro" id="IPR036249">
    <property type="entry name" value="Thioredoxin-like_sf"/>
</dbReference>
<dbReference type="OMA" id="LECNIAH"/>
<dbReference type="PROSITE" id="PS50404">
    <property type="entry name" value="GST_NTER"/>
    <property type="match status" value="1"/>
</dbReference>
<protein>
    <recommendedName>
        <fullName evidence="3">GST N-terminal domain-containing protein</fullName>
    </recommendedName>
</protein>
<reference evidence="4" key="2">
    <citation type="submission" date="2010-05" db="EMBL/GenBank/DDBJ databases">
        <title>The Genome Sequence of Magnaporthe poae strain ATCC 64411.</title>
        <authorList>
            <consortium name="The Broad Institute Genome Sequencing Platform"/>
            <consortium name="Broad Institute Genome Sequencing Center for Infectious Disease"/>
            <person name="Ma L.-J."/>
            <person name="Dead R."/>
            <person name="Young S."/>
            <person name="Zeng Q."/>
            <person name="Koehrsen M."/>
            <person name="Alvarado L."/>
            <person name="Berlin A."/>
            <person name="Chapman S.B."/>
            <person name="Chen Z."/>
            <person name="Freedman E."/>
            <person name="Gellesch M."/>
            <person name="Goldberg J."/>
            <person name="Griggs A."/>
            <person name="Gujja S."/>
            <person name="Heilman E.R."/>
            <person name="Heiman D."/>
            <person name="Hepburn T."/>
            <person name="Howarth C."/>
            <person name="Jen D."/>
            <person name="Larson L."/>
            <person name="Mehta T."/>
            <person name="Neiman D."/>
            <person name="Pearson M."/>
            <person name="Roberts A."/>
            <person name="Saif S."/>
            <person name="Shea T."/>
            <person name="Shenoy N."/>
            <person name="Sisk P."/>
            <person name="Stolte C."/>
            <person name="Sykes S."/>
            <person name="Walk T."/>
            <person name="White J."/>
            <person name="Yandava C."/>
            <person name="Haas B."/>
            <person name="Nusbaum C."/>
            <person name="Birren B."/>
        </authorList>
    </citation>
    <scope>NUCLEOTIDE SEQUENCE</scope>
    <source>
        <strain evidence="4">ATCC 64411</strain>
    </source>
</reference>
<dbReference type="VEuPathDB" id="FungiDB:MAPG_10408"/>
<feature type="domain" description="GST N-terminal" evidence="3">
    <location>
        <begin position="3"/>
        <end position="83"/>
    </location>
</feature>
<dbReference type="CDD" id="cd00570">
    <property type="entry name" value="GST_N_family"/>
    <property type="match status" value="1"/>
</dbReference>
<dbReference type="Pfam" id="PF13409">
    <property type="entry name" value="GST_N_2"/>
    <property type="match status" value="1"/>
</dbReference>
<dbReference type="CDD" id="cd00299">
    <property type="entry name" value="GST_C_family"/>
    <property type="match status" value="1"/>
</dbReference>
<gene>
    <name evidence="4" type="ORF">MAPG_10408</name>
</gene>
<dbReference type="EMBL" id="ADBL01002328">
    <property type="status" value="NOT_ANNOTATED_CDS"/>
    <property type="molecule type" value="Genomic_DNA"/>
</dbReference>
<dbReference type="InterPro" id="IPR004045">
    <property type="entry name" value="Glutathione_S-Trfase_N"/>
</dbReference>
<dbReference type="EMBL" id="GL876975">
    <property type="protein sequence ID" value="KLU90556.1"/>
    <property type="molecule type" value="Genomic_DNA"/>
</dbReference>
<dbReference type="GO" id="GO:0005737">
    <property type="term" value="C:cytoplasm"/>
    <property type="evidence" value="ECO:0007669"/>
    <property type="project" value="TreeGrafter"/>
</dbReference>
<name>A0A0C4ECI2_MAGP6</name>
<dbReference type="SFLD" id="SFLDS00019">
    <property type="entry name" value="Glutathione_Transferase_(cytos"/>
    <property type="match status" value="1"/>
</dbReference>
<dbReference type="AlphaFoldDB" id="A0A0C4ECI2"/>
<dbReference type="InterPro" id="IPR050983">
    <property type="entry name" value="GST_Omega/HSP26"/>
</dbReference>
<dbReference type="InterPro" id="IPR036282">
    <property type="entry name" value="Glutathione-S-Trfase_C_sf"/>
</dbReference>
<dbReference type="Gene3D" id="1.20.1050.10">
    <property type="match status" value="1"/>
</dbReference>
<dbReference type="PANTHER" id="PTHR43968">
    <property type="match status" value="1"/>
</dbReference>
<dbReference type="EnsemblFungi" id="MAPG_10408T0">
    <property type="protein sequence ID" value="MAPG_10408T0"/>
    <property type="gene ID" value="MAPG_10408"/>
</dbReference>
<reference evidence="6" key="1">
    <citation type="submission" date="2010-05" db="EMBL/GenBank/DDBJ databases">
        <title>The genome sequence of Magnaporthe poae strain ATCC 64411.</title>
        <authorList>
            <person name="Ma L.-J."/>
            <person name="Dead R."/>
            <person name="Young S."/>
            <person name="Zeng Q."/>
            <person name="Koehrsen M."/>
            <person name="Alvarado L."/>
            <person name="Berlin A."/>
            <person name="Chapman S.B."/>
            <person name="Chen Z."/>
            <person name="Freedman E."/>
            <person name="Gellesch M."/>
            <person name="Goldberg J."/>
            <person name="Griggs A."/>
            <person name="Gujja S."/>
            <person name="Heilman E.R."/>
            <person name="Heiman D."/>
            <person name="Hepburn T."/>
            <person name="Howarth C."/>
            <person name="Jen D."/>
            <person name="Larson L."/>
            <person name="Mehta T."/>
            <person name="Neiman D."/>
            <person name="Pearson M."/>
            <person name="Roberts A."/>
            <person name="Saif S."/>
            <person name="Shea T."/>
            <person name="Shenoy N."/>
            <person name="Sisk P."/>
            <person name="Stolte C."/>
            <person name="Sykes S."/>
            <person name="Walk T."/>
            <person name="White J."/>
            <person name="Yandava C."/>
            <person name="Haas B."/>
            <person name="Nusbaum C."/>
            <person name="Birren B."/>
        </authorList>
    </citation>
    <scope>NUCLEOTIDE SEQUENCE [LARGE SCALE GENOMIC DNA]</scope>
    <source>
        <strain evidence="6">ATCC 64411 / 73-15</strain>
    </source>
</reference>
<dbReference type="Proteomes" id="UP000011715">
    <property type="component" value="Unassembled WGS sequence"/>
</dbReference>
<dbReference type="OrthoDB" id="202840at2759"/>
<reference evidence="4" key="3">
    <citation type="submission" date="2011-03" db="EMBL/GenBank/DDBJ databases">
        <title>Annotation of Magnaporthe poae ATCC 64411.</title>
        <authorList>
            <person name="Ma L.-J."/>
            <person name="Dead R."/>
            <person name="Young S.K."/>
            <person name="Zeng Q."/>
            <person name="Gargeya S."/>
            <person name="Fitzgerald M."/>
            <person name="Haas B."/>
            <person name="Abouelleil A."/>
            <person name="Alvarado L."/>
            <person name="Arachchi H.M."/>
            <person name="Berlin A."/>
            <person name="Brown A."/>
            <person name="Chapman S.B."/>
            <person name="Chen Z."/>
            <person name="Dunbar C."/>
            <person name="Freedman E."/>
            <person name="Gearin G."/>
            <person name="Gellesch M."/>
            <person name="Goldberg J."/>
            <person name="Griggs A."/>
            <person name="Gujja S."/>
            <person name="Heiman D."/>
            <person name="Howarth C."/>
            <person name="Larson L."/>
            <person name="Lui A."/>
            <person name="MacDonald P.J.P."/>
            <person name="Mehta T."/>
            <person name="Montmayeur A."/>
            <person name="Murphy C."/>
            <person name="Neiman D."/>
            <person name="Pearson M."/>
            <person name="Priest M."/>
            <person name="Roberts A."/>
            <person name="Saif S."/>
            <person name="Shea T."/>
            <person name="Shenoy N."/>
            <person name="Sisk P."/>
            <person name="Stolte C."/>
            <person name="Sykes S."/>
            <person name="Yandava C."/>
            <person name="Wortman J."/>
            <person name="Nusbaum C."/>
            <person name="Birren B."/>
        </authorList>
    </citation>
    <scope>NUCLEOTIDE SEQUENCE</scope>
    <source>
        <strain evidence="4">ATCC 64411</strain>
    </source>
</reference>
<evidence type="ECO:0000256" key="1">
    <source>
        <dbReference type="ARBA" id="ARBA00007409"/>
    </source>
</evidence>
<dbReference type="Gene3D" id="3.40.30.10">
    <property type="entry name" value="Glutaredoxin"/>
    <property type="match status" value="1"/>
</dbReference>
<evidence type="ECO:0000313" key="5">
    <source>
        <dbReference type="EnsemblFungi" id="MAPG_10408T0"/>
    </source>
</evidence>